<dbReference type="RefSeq" id="XP_013232933.1">
    <property type="nucleotide sequence ID" value="XM_013377479.1"/>
</dbReference>
<keyword evidence="3" id="KW-1185">Reference proteome</keyword>
<evidence type="ECO:0000313" key="3">
    <source>
        <dbReference type="Proteomes" id="UP000030747"/>
    </source>
</evidence>
<proteinExistence type="predicted"/>
<protein>
    <submittedName>
        <fullName evidence="2">Uncharacterized protein</fullName>
    </submittedName>
</protein>
<evidence type="ECO:0000256" key="1">
    <source>
        <dbReference type="SAM" id="MobiDB-lite"/>
    </source>
</evidence>
<accession>U6KZ22</accession>
<reference evidence="2" key="2">
    <citation type="submission" date="2013-10" db="EMBL/GenBank/DDBJ databases">
        <authorList>
            <person name="Aslett M."/>
        </authorList>
    </citation>
    <scope>NUCLEOTIDE SEQUENCE [LARGE SCALE GENOMIC DNA]</scope>
    <source>
        <strain evidence="2">Houghton</strain>
    </source>
</reference>
<organism evidence="2 3">
    <name type="scientific">Eimeria tenella</name>
    <name type="common">Coccidian parasite</name>
    <dbReference type="NCBI Taxonomy" id="5802"/>
    <lineage>
        <taxon>Eukaryota</taxon>
        <taxon>Sar</taxon>
        <taxon>Alveolata</taxon>
        <taxon>Apicomplexa</taxon>
        <taxon>Conoidasida</taxon>
        <taxon>Coccidia</taxon>
        <taxon>Eucoccidiorida</taxon>
        <taxon>Eimeriorina</taxon>
        <taxon>Eimeriidae</taxon>
        <taxon>Eimeria</taxon>
    </lineage>
</organism>
<gene>
    <name evidence="2" type="ORF">ETH_00023575</name>
</gene>
<dbReference type="VEuPathDB" id="ToxoDB:ETH2_0651400"/>
<name>U6KZ22_EIMTE</name>
<dbReference type="GeneID" id="25253827"/>
<evidence type="ECO:0000313" key="2">
    <source>
        <dbReference type="EMBL" id="CDJ42183.1"/>
    </source>
</evidence>
<sequence length="249" mass="27270">MVSVRNNPSAYKESLQAHKADPAGSCAASGVPQSLVTRAKNLPRVNTQEMLMELVIRGDLLQIDEFEAAKSIRTVERKIESAREQHQALINTLTDNQQLQTAEEAQSTSQGAKNIQTVLEAAREQELRRLLLPELPILSQTPSSSRRPTADSEALKAVKVQGMQIPTICNGPGTLVALSLQPESSIKAAGTMPWSDARRRRVEEMAILLKAQPKEDFTDPRDECRIAETIKSLNAYNLTNSGSVTEASL</sequence>
<reference evidence="2" key="1">
    <citation type="submission" date="2013-10" db="EMBL/GenBank/DDBJ databases">
        <title>Genomic analysis of the causative agents of coccidiosis in chickens.</title>
        <authorList>
            <person name="Reid A.J."/>
            <person name="Blake D."/>
            <person name="Billington K."/>
            <person name="Browne H."/>
            <person name="Dunn M."/>
            <person name="Hung S."/>
            <person name="Kawahara F."/>
            <person name="Miranda-Saavedra D."/>
            <person name="Mourier T."/>
            <person name="Nagra H."/>
            <person name="Otto T.D."/>
            <person name="Rawlings N."/>
            <person name="Sanchez A."/>
            <person name="Sanders M."/>
            <person name="Subramaniam C."/>
            <person name="Tay Y."/>
            <person name="Dear P."/>
            <person name="Doerig C."/>
            <person name="Gruber A."/>
            <person name="Parkinson J."/>
            <person name="Shirley M."/>
            <person name="Wan K.L."/>
            <person name="Berriman M."/>
            <person name="Tomley F."/>
            <person name="Pain A."/>
        </authorList>
    </citation>
    <scope>NUCLEOTIDE SEQUENCE [LARGE SCALE GENOMIC DNA]</scope>
    <source>
        <strain evidence="2">Houghton</strain>
    </source>
</reference>
<dbReference type="AlphaFoldDB" id="U6KZ22"/>
<feature type="region of interest" description="Disordered" evidence="1">
    <location>
        <begin position="1"/>
        <end position="29"/>
    </location>
</feature>
<dbReference type="Proteomes" id="UP000030747">
    <property type="component" value="Unassembled WGS sequence"/>
</dbReference>
<dbReference type="VEuPathDB" id="ToxoDB:ETH_00023575"/>
<dbReference type="EMBL" id="HG675698">
    <property type="protein sequence ID" value="CDJ42183.1"/>
    <property type="molecule type" value="Genomic_DNA"/>
</dbReference>